<proteinExistence type="predicted"/>
<name>A0AAC9FNK2_AERVE</name>
<organism evidence="1 2">
    <name type="scientific">Aeromonas veronii</name>
    <dbReference type="NCBI Taxonomy" id="654"/>
    <lineage>
        <taxon>Bacteria</taxon>
        <taxon>Pseudomonadati</taxon>
        <taxon>Pseudomonadota</taxon>
        <taxon>Gammaproteobacteria</taxon>
        <taxon>Aeromonadales</taxon>
        <taxon>Aeromonadaceae</taxon>
        <taxon>Aeromonas</taxon>
    </lineage>
</organism>
<dbReference type="EMBL" id="CP014774">
    <property type="protein sequence ID" value="ANB54889.1"/>
    <property type="molecule type" value="Genomic_DNA"/>
</dbReference>
<evidence type="ECO:0000313" key="2">
    <source>
        <dbReference type="Proteomes" id="UP000076809"/>
    </source>
</evidence>
<accession>A0AAC9FNK2</accession>
<protein>
    <submittedName>
        <fullName evidence="1">Uncharacterized protein</fullName>
    </submittedName>
</protein>
<dbReference type="Proteomes" id="UP000076809">
    <property type="component" value="Chromosome"/>
</dbReference>
<sequence>MFFDNRLTAHDIGPNLIFIGFATISQIQLEELSTFVISIPDMISADIGISNLYFETTNIFCSVKIAPTYNFITIII</sequence>
<dbReference type="AlphaFoldDB" id="A0AAC9FNK2"/>
<gene>
    <name evidence="1" type="ORF">WM43_20640</name>
</gene>
<reference evidence="1 2" key="1">
    <citation type="journal article" date="2016" name="J. Clin. Microbiol.">
        <title>Detection and Whole-Genome Sequencing of Carbapenemase-Producing Aeromonas hydrophila Isolates from Routine Perirectal Surveillance Culture.</title>
        <authorList>
            <person name="Hughes H.Y."/>
            <person name="Conlan S.P."/>
            <person name="Lau A.F."/>
            <person name="Dekker J.P."/>
            <person name="Michelin A.V."/>
            <person name="Youn J.H."/>
            <person name="Henderson D.K."/>
            <person name="Frank K.M."/>
            <person name="Segre J.A."/>
            <person name="Palmore T.N."/>
        </authorList>
    </citation>
    <scope>NUCLEOTIDE SEQUENCE [LARGE SCALE GENOMIC DNA]</scope>
    <source>
        <strain evidence="1 2">AVNIH1</strain>
    </source>
</reference>
<evidence type="ECO:0000313" key="1">
    <source>
        <dbReference type="EMBL" id="ANB54889.1"/>
    </source>
</evidence>